<dbReference type="RefSeq" id="WP_219686801.1">
    <property type="nucleotide sequence ID" value="NZ_WMBF01000006.1"/>
</dbReference>
<comment type="caution">
    <text evidence="1">The sequence shown here is derived from an EMBL/GenBank/DDBJ whole genome shotgun (WGS) entry which is preliminary data.</text>
</comment>
<sequence>MTRVDLTRVADAAMSAMPDAVHEEVLALIDSVADEREHGAGPMTAADAVLRGRCWIVYAALGGLLIVYRAGTLD</sequence>
<dbReference type="EMBL" id="WMBF01000006">
    <property type="protein sequence ID" value="MBW5420301.1"/>
    <property type="molecule type" value="Genomic_DNA"/>
</dbReference>
<accession>A0ABS6YFV8</accession>
<keyword evidence="2" id="KW-1185">Reference proteome</keyword>
<protein>
    <submittedName>
        <fullName evidence="1">Uncharacterized protein</fullName>
    </submittedName>
</protein>
<name>A0ABS6YFV8_9ACTN</name>
<gene>
    <name evidence="1" type="ORF">GKQ77_01780</name>
</gene>
<dbReference type="Proteomes" id="UP001197114">
    <property type="component" value="Unassembled WGS sequence"/>
</dbReference>
<reference evidence="1 2" key="1">
    <citation type="submission" date="2019-11" db="EMBL/GenBank/DDBJ databases">
        <authorList>
            <person name="Ay H."/>
        </authorList>
    </citation>
    <scope>NUCLEOTIDE SEQUENCE [LARGE SCALE GENOMIC DNA]</scope>
    <source>
        <strain evidence="1 2">BG9H</strain>
    </source>
</reference>
<evidence type="ECO:0000313" key="1">
    <source>
        <dbReference type="EMBL" id="MBW5420301.1"/>
    </source>
</evidence>
<evidence type="ECO:0000313" key="2">
    <source>
        <dbReference type="Proteomes" id="UP001197114"/>
    </source>
</evidence>
<organism evidence="1 2">
    <name type="scientific">Streptomyces anatolicus</name>
    <dbReference type="NCBI Taxonomy" id="2675858"/>
    <lineage>
        <taxon>Bacteria</taxon>
        <taxon>Bacillati</taxon>
        <taxon>Actinomycetota</taxon>
        <taxon>Actinomycetes</taxon>
        <taxon>Kitasatosporales</taxon>
        <taxon>Streptomycetaceae</taxon>
        <taxon>Streptomyces</taxon>
    </lineage>
</organism>
<proteinExistence type="predicted"/>